<comment type="subcellular location">
    <subcellularLocation>
        <location evidence="1">Nucleus</location>
    </subcellularLocation>
</comment>
<dbReference type="GO" id="GO:0005634">
    <property type="term" value="C:nucleus"/>
    <property type="evidence" value="ECO:0007669"/>
    <property type="project" value="UniProtKB-SubCell"/>
</dbReference>
<comment type="function">
    <text evidence="5">Scaffolding protein that specifically recognizes and binds dimethylarginine-containing proteins. Plays a role in the regulation of translation of target mRNAs by binding Arg/Gly-rich motifs (GAR) in dimethylarginine-containing proteins. In nucleus, acts as a coactivator: recognizes and binds asymmetric dimethylation on the core histone tails associated with transcriptional activation (H3R17me2a and H4R3me2a) and recruits proteins at these arginine-methylated loci. In cytoplasm, acts as an antiviral factor that participates in the assembly of stress granules together with G3BP1.</text>
</comment>
<proteinExistence type="predicted"/>
<evidence type="ECO:0000256" key="3">
    <source>
        <dbReference type="ARBA" id="ARBA00022853"/>
    </source>
</evidence>
<evidence type="ECO:0000256" key="2">
    <source>
        <dbReference type="ARBA" id="ARBA00013421"/>
    </source>
</evidence>
<dbReference type="Pfam" id="PF08585">
    <property type="entry name" value="RMI1_N_C"/>
    <property type="match status" value="1"/>
</dbReference>
<feature type="compositionally biased region" description="Basic and acidic residues" evidence="6">
    <location>
        <begin position="274"/>
        <end position="303"/>
    </location>
</feature>
<dbReference type="Proteomes" id="UP000502823">
    <property type="component" value="Unassembled WGS sequence"/>
</dbReference>
<evidence type="ECO:0000256" key="5">
    <source>
        <dbReference type="ARBA" id="ARBA00035105"/>
    </source>
</evidence>
<feature type="region of interest" description="Disordered" evidence="6">
    <location>
        <begin position="495"/>
        <end position="567"/>
    </location>
</feature>
<dbReference type="InterPro" id="IPR009060">
    <property type="entry name" value="UBA-like_sf"/>
</dbReference>
<dbReference type="PANTHER" id="PTHR13681:SF24">
    <property type="entry name" value="TUDOR DOMAIN-CONTAINING PROTEIN 3"/>
    <property type="match status" value="1"/>
</dbReference>
<dbReference type="CDD" id="cd14297">
    <property type="entry name" value="UBA2_spUBP14_like"/>
    <property type="match status" value="1"/>
</dbReference>
<dbReference type="Gene3D" id="2.30.30.140">
    <property type="match status" value="1"/>
</dbReference>
<dbReference type="Gene3D" id="1.10.8.10">
    <property type="entry name" value="DNA helicase RuvA subunit, C-terminal domain"/>
    <property type="match status" value="1"/>
</dbReference>
<feature type="region of interest" description="Disordered" evidence="6">
    <location>
        <begin position="624"/>
        <end position="644"/>
    </location>
</feature>
<dbReference type="PROSITE" id="PS50030">
    <property type="entry name" value="UBA"/>
    <property type="match status" value="1"/>
</dbReference>
<feature type="domain" description="Tudor" evidence="8">
    <location>
        <begin position="676"/>
        <end position="734"/>
    </location>
</feature>
<accession>A0A6L2PR56</accession>
<dbReference type="SUPFAM" id="SSF46934">
    <property type="entry name" value="UBA-like"/>
    <property type="match status" value="1"/>
</dbReference>
<evidence type="ECO:0000313" key="9">
    <source>
        <dbReference type="EMBL" id="GFG33662.1"/>
    </source>
</evidence>
<feature type="compositionally biased region" description="Polar residues" evidence="6">
    <location>
        <begin position="411"/>
        <end position="421"/>
    </location>
</feature>
<dbReference type="InParanoid" id="A0A6L2PR56"/>
<feature type="region of interest" description="Disordered" evidence="6">
    <location>
        <begin position="194"/>
        <end position="220"/>
    </location>
</feature>
<feature type="compositionally biased region" description="Basic and acidic residues" evidence="6">
    <location>
        <begin position="422"/>
        <end position="432"/>
    </location>
</feature>
<keyword evidence="4" id="KW-0539">Nucleus</keyword>
<dbReference type="Gene3D" id="2.40.50.770">
    <property type="entry name" value="RecQ-mediated genome instability protein Rmi1, C-terminal domain"/>
    <property type="match status" value="1"/>
</dbReference>
<dbReference type="InterPro" id="IPR013894">
    <property type="entry name" value="RMI1_OB"/>
</dbReference>
<evidence type="ECO:0000256" key="4">
    <source>
        <dbReference type="ARBA" id="ARBA00023242"/>
    </source>
</evidence>
<feature type="compositionally biased region" description="Basic and acidic residues" evidence="6">
    <location>
        <begin position="348"/>
        <end position="359"/>
    </location>
</feature>
<dbReference type="GO" id="GO:0006325">
    <property type="term" value="P:chromatin organization"/>
    <property type="evidence" value="ECO:0007669"/>
    <property type="project" value="UniProtKB-KW"/>
</dbReference>
<organism evidence="9 10">
    <name type="scientific">Coptotermes formosanus</name>
    <name type="common">Formosan subterranean termite</name>
    <dbReference type="NCBI Taxonomy" id="36987"/>
    <lineage>
        <taxon>Eukaryota</taxon>
        <taxon>Metazoa</taxon>
        <taxon>Ecdysozoa</taxon>
        <taxon>Arthropoda</taxon>
        <taxon>Hexapoda</taxon>
        <taxon>Insecta</taxon>
        <taxon>Pterygota</taxon>
        <taxon>Neoptera</taxon>
        <taxon>Polyneoptera</taxon>
        <taxon>Dictyoptera</taxon>
        <taxon>Blattodea</taxon>
        <taxon>Blattoidea</taxon>
        <taxon>Termitoidae</taxon>
        <taxon>Rhinotermitidae</taxon>
        <taxon>Coptotermes</taxon>
    </lineage>
</organism>
<evidence type="ECO:0000256" key="6">
    <source>
        <dbReference type="SAM" id="MobiDB-lite"/>
    </source>
</evidence>
<evidence type="ECO:0000259" key="7">
    <source>
        <dbReference type="PROSITE" id="PS50030"/>
    </source>
</evidence>
<dbReference type="InterPro" id="IPR015940">
    <property type="entry name" value="UBA"/>
</dbReference>
<dbReference type="EMBL" id="BLKM01000446">
    <property type="protein sequence ID" value="GFG33662.1"/>
    <property type="molecule type" value="Genomic_DNA"/>
</dbReference>
<dbReference type="SMART" id="SM01161">
    <property type="entry name" value="DUF1767"/>
    <property type="match status" value="1"/>
</dbReference>
<dbReference type="SMART" id="SM00333">
    <property type="entry name" value="TUDOR"/>
    <property type="match status" value="1"/>
</dbReference>
<dbReference type="InterPro" id="IPR042470">
    <property type="entry name" value="RMI1_N_C_sf"/>
</dbReference>
<keyword evidence="3" id="KW-0156">Chromatin regulator</keyword>
<dbReference type="InterPro" id="IPR002999">
    <property type="entry name" value="Tudor"/>
</dbReference>
<dbReference type="OrthoDB" id="434939at2759"/>
<dbReference type="PANTHER" id="PTHR13681">
    <property type="entry name" value="SURVIVAL OF MOTOR NEURON-RELATED-SPLICING FACTOR 30-RELATED"/>
    <property type="match status" value="1"/>
</dbReference>
<name>A0A6L2PR56_COPFO</name>
<dbReference type="AlphaFoldDB" id="A0A6L2PR56"/>
<feature type="compositionally biased region" description="Polar residues" evidence="6">
    <location>
        <begin position="546"/>
        <end position="556"/>
    </location>
</feature>
<feature type="domain" description="UBA" evidence="7">
    <location>
        <begin position="243"/>
        <end position="283"/>
    </location>
</feature>
<protein>
    <recommendedName>
        <fullName evidence="2">Tudor domain-containing protein 3</fullName>
    </recommendedName>
</protein>
<reference evidence="10" key="1">
    <citation type="submission" date="2020-01" db="EMBL/GenBank/DDBJ databases">
        <title>Draft genome sequence of the Termite Coptotermes fromosanus.</title>
        <authorList>
            <person name="Itakura S."/>
            <person name="Yosikawa Y."/>
            <person name="Umezawa K."/>
        </authorList>
    </citation>
    <scope>NUCLEOTIDE SEQUENCE [LARGE SCALE GENOMIC DNA]</scope>
</reference>
<feature type="region of interest" description="Disordered" evidence="6">
    <location>
        <begin position="770"/>
        <end position="804"/>
    </location>
</feature>
<comment type="caution">
    <text evidence="9">The sequence shown here is derived from an EMBL/GenBank/DDBJ whole genome shotgun (WGS) entry which is preliminary data.</text>
</comment>
<feature type="compositionally biased region" description="Gly residues" evidence="6">
    <location>
        <begin position="380"/>
        <end position="396"/>
    </location>
</feature>
<gene>
    <name evidence="9" type="ORF">Cfor_11712</name>
</gene>
<dbReference type="FunCoup" id="A0A6L2PR56">
    <property type="interactions" value="1524"/>
</dbReference>
<feature type="compositionally biased region" description="Low complexity" evidence="6">
    <location>
        <begin position="448"/>
        <end position="466"/>
    </location>
</feature>
<sequence length="804" mass="89068">MEVAEKLKELGWFLSAEGLQQIGENGSIEDVKTLARRALDFDLRETGAAAFPEDINKGKVDSIPGKIVVQIQKIRNVSAPKANEESRTAPRMLKLTLTDGHTSCQAVELESIPALSLNTPPGTKLYLKNESLPMVHGIVLLKSSSVEVLGGRVPPLVEKWELNRKLAKHTRGRIGEEGGPPPWIPFGQKILRPNPQDRNFKSLDNSRDKENKENAEFEAQRKDAIAEAARGGAKKIFGGGNKPLLDHNVQQIVDCGFTVEQAEYSLRQNRNNVERALRSLQRPRADTKSKGAEERERRKRGEREDETIAPPKPSGSVSLFDFVQNKLPPQNDKDFDQKPVHVSSGSGAERKFMSSDSVHKGGATARGGRSERANFSQPRGSGGNRGGRGGRGGKGGASWNSSDTRDRDRGNSYSNSHQNNVMHRDERADKGRHSMTTAGSNAGVSSLQQQQKPPRFQNQQRYQQQQQHVINESLYGHQNWSSSYNESSYGGTWPGHNSALNSGAPKSRDDFGVPSHQESYGTVSFNDTNKSARQQQMGNGGYRSSFDASLDSQTNRGLGGHYDSVGDIQNFGQQQDISFNSATKFSNQHSASLSHDTFNSYSRTQDHQSNQMYTMDFSYKETTPRSLSNSHSMSNNITSSPPYGNTAYSSNTGYGGIVSSDGPSSNQYIPDSKSWQWHKGDKCMAKYWEDNMYYNAEVTGVSERTCVVRFIEYGNYEEVLQDDCIPFTEDGLGHSIQPSSAFLNSTEALQSQSYNQNHFSGILEFRRGGTRPYIKSGGGDGTGNRDRRPPRIQQQMYVPPAQRK</sequence>
<evidence type="ECO:0000259" key="8">
    <source>
        <dbReference type="PROSITE" id="PS50304"/>
    </source>
</evidence>
<feature type="compositionally biased region" description="Polar residues" evidence="6">
    <location>
        <begin position="516"/>
        <end position="537"/>
    </location>
</feature>
<feature type="compositionally biased region" description="Basic and acidic residues" evidence="6">
    <location>
        <begin position="198"/>
        <end position="220"/>
    </location>
</feature>
<dbReference type="SUPFAM" id="SSF63748">
    <property type="entry name" value="Tudor/PWWP/MBT"/>
    <property type="match status" value="1"/>
</dbReference>
<keyword evidence="10" id="KW-1185">Reference proteome</keyword>
<feature type="region of interest" description="Disordered" evidence="6">
    <location>
        <begin position="274"/>
        <end position="466"/>
    </location>
</feature>
<feature type="compositionally biased region" description="Polar residues" evidence="6">
    <location>
        <begin position="434"/>
        <end position="447"/>
    </location>
</feature>
<dbReference type="PROSITE" id="PS50304">
    <property type="entry name" value="TUDOR"/>
    <property type="match status" value="1"/>
</dbReference>
<evidence type="ECO:0000256" key="1">
    <source>
        <dbReference type="ARBA" id="ARBA00004123"/>
    </source>
</evidence>
<evidence type="ECO:0000313" key="10">
    <source>
        <dbReference type="Proteomes" id="UP000502823"/>
    </source>
</evidence>